<dbReference type="Proteomes" id="UP000773850">
    <property type="component" value="Unassembled WGS sequence"/>
</dbReference>
<evidence type="ECO:0000313" key="2">
    <source>
        <dbReference type="Proteomes" id="UP000773850"/>
    </source>
</evidence>
<evidence type="ECO:0008006" key="3">
    <source>
        <dbReference type="Google" id="ProtNLM"/>
    </source>
</evidence>
<keyword evidence="2" id="KW-1185">Reference proteome</keyword>
<sequence length="132" mass="14071">MEDGEMTHIAKDIVATFSIVAFDPATGELGIAVQSKFLGVGAVVPWAKAGVGAVATQSYANTSYGPRGLEWMEQGKTAQETLELLVADDSERDLRQVGIVDAKGRAATFTGKNVTRGRAALPDRTMQRKAIF</sequence>
<evidence type="ECO:0000313" key="1">
    <source>
        <dbReference type="EMBL" id="KAF6511507.1"/>
    </source>
</evidence>
<comment type="caution">
    <text evidence="1">The sequence shown here is derived from an EMBL/GenBank/DDBJ whole genome shotgun (WGS) entry which is preliminary data.</text>
</comment>
<gene>
    <name evidence="1" type="ORF">GS8_1083</name>
</gene>
<organism evidence="1 2">
    <name type="scientific">Geobacillus stearothermophilus</name>
    <name type="common">Bacillus stearothermophilus</name>
    <dbReference type="NCBI Taxonomy" id="1422"/>
    <lineage>
        <taxon>Bacteria</taxon>
        <taxon>Bacillati</taxon>
        <taxon>Bacillota</taxon>
        <taxon>Bacilli</taxon>
        <taxon>Bacillales</taxon>
        <taxon>Anoxybacillaceae</taxon>
        <taxon>Geobacillus</taxon>
    </lineage>
</organism>
<dbReference type="SUPFAM" id="SSF56235">
    <property type="entry name" value="N-terminal nucleophile aminohydrolases (Ntn hydrolases)"/>
    <property type="match status" value="1"/>
</dbReference>
<dbReference type="PANTHER" id="PTHR39328">
    <property type="entry name" value="BLL2871 PROTEIN"/>
    <property type="match status" value="1"/>
</dbReference>
<dbReference type="InterPro" id="IPR010430">
    <property type="entry name" value="DUF1028"/>
</dbReference>
<dbReference type="Pfam" id="PF06267">
    <property type="entry name" value="DUF1028"/>
    <property type="match status" value="1"/>
</dbReference>
<dbReference type="InterPro" id="IPR029055">
    <property type="entry name" value="Ntn_hydrolases_N"/>
</dbReference>
<accession>A0ABQ7HH80</accession>
<protein>
    <recommendedName>
        <fullName evidence="3">DUF1028 domain-containing protein</fullName>
    </recommendedName>
</protein>
<dbReference type="Gene3D" id="3.60.20.10">
    <property type="entry name" value="Glutamine Phosphoribosylpyrophosphate, subunit 1, domain 1"/>
    <property type="match status" value="1"/>
</dbReference>
<dbReference type="PANTHER" id="PTHR39328:SF1">
    <property type="entry name" value="BLL2871 PROTEIN"/>
    <property type="match status" value="1"/>
</dbReference>
<name>A0ABQ7HH80_GEOSE</name>
<reference evidence="1 2" key="1">
    <citation type="submission" date="2016-03" db="EMBL/GenBank/DDBJ databases">
        <title>Spore heat resistance.</title>
        <authorList>
            <person name="Boekhorst J."/>
            <person name="Berendsen E.M."/>
            <person name="Wells-Bennik M.H."/>
            <person name="Kuipers O.P."/>
        </authorList>
    </citation>
    <scope>NUCLEOTIDE SEQUENCE [LARGE SCALE GENOMIC DNA]</scope>
    <source>
        <strain evidence="1 2">GS8</strain>
    </source>
</reference>
<proteinExistence type="predicted"/>
<dbReference type="EMBL" id="LUCS01000018">
    <property type="protein sequence ID" value="KAF6511507.1"/>
    <property type="molecule type" value="Genomic_DNA"/>
</dbReference>